<sequence>MKMMIGSRWWGSAADARQGCEGGSGGSQWGCGGEWFFCKYG</sequence>
<accession>A0AAV5HXL7</accession>
<gene>
    <name evidence="1" type="ORF">SLEP1_g4264</name>
</gene>
<evidence type="ECO:0000313" key="2">
    <source>
        <dbReference type="Proteomes" id="UP001054252"/>
    </source>
</evidence>
<proteinExistence type="predicted"/>
<reference evidence="1 2" key="1">
    <citation type="journal article" date="2021" name="Commun. Biol.">
        <title>The genome of Shorea leprosula (Dipterocarpaceae) highlights the ecological relevance of drought in aseasonal tropical rainforests.</title>
        <authorList>
            <person name="Ng K.K.S."/>
            <person name="Kobayashi M.J."/>
            <person name="Fawcett J.A."/>
            <person name="Hatakeyama M."/>
            <person name="Paape T."/>
            <person name="Ng C.H."/>
            <person name="Ang C.C."/>
            <person name="Tnah L.H."/>
            <person name="Lee C.T."/>
            <person name="Nishiyama T."/>
            <person name="Sese J."/>
            <person name="O'Brien M.J."/>
            <person name="Copetti D."/>
            <person name="Mohd Noor M.I."/>
            <person name="Ong R.C."/>
            <person name="Putra M."/>
            <person name="Sireger I.Z."/>
            <person name="Indrioko S."/>
            <person name="Kosugi Y."/>
            <person name="Izuno A."/>
            <person name="Isagi Y."/>
            <person name="Lee S.L."/>
            <person name="Shimizu K.K."/>
        </authorList>
    </citation>
    <scope>NUCLEOTIDE SEQUENCE [LARGE SCALE GENOMIC DNA]</scope>
    <source>
        <strain evidence="1">214</strain>
    </source>
</reference>
<dbReference type="Proteomes" id="UP001054252">
    <property type="component" value="Unassembled WGS sequence"/>
</dbReference>
<evidence type="ECO:0000313" key="1">
    <source>
        <dbReference type="EMBL" id="GKU90254.1"/>
    </source>
</evidence>
<name>A0AAV5HXL7_9ROSI</name>
<organism evidence="1 2">
    <name type="scientific">Rubroshorea leprosula</name>
    <dbReference type="NCBI Taxonomy" id="152421"/>
    <lineage>
        <taxon>Eukaryota</taxon>
        <taxon>Viridiplantae</taxon>
        <taxon>Streptophyta</taxon>
        <taxon>Embryophyta</taxon>
        <taxon>Tracheophyta</taxon>
        <taxon>Spermatophyta</taxon>
        <taxon>Magnoliopsida</taxon>
        <taxon>eudicotyledons</taxon>
        <taxon>Gunneridae</taxon>
        <taxon>Pentapetalae</taxon>
        <taxon>rosids</taxon>
        <taxon>malvids</taxon>
        <taxon>Malvales</taxon>
        <taxon>Dipterocarpaceae</taxon>
        <taxon>Rubroshorea</taxon>
    </lineage>
</organism>
<comment type="caution">
    <text evidence="1">The sequence shown here is derived from an EMBL/GenBank/DDBJ whole genome shotgun (WGS) entry which is preliminary data.</text>
</comment>
<keyword evidence="2" id="KW-1185">Reference proteome</keyword>
<protein>
    <submittedName>
        <fullName evidence="1">Uncharacterized protein</fullName>
    </submittedName>
</protein>
<dbReference type="AlphaFoldDB" id="A0AAV5HXL7"/>
<dbReference type="EMBL" id="BPVZ01000004">
    <property type="protein sequence ID" value="GKU90254.1"/>
    <property type="molecule type" value="Genomic_DNA"/>
</dbReference>